<evidence type="ECO:0000313" key="1">
    <source>
        <dbReference type="EMBL" id="MCY1010023.1"/>
    </source>
</evidence>
<gene>
    <name evidence="1" type="ORF">OV079_31565</name>
</gene>
<comment type="caution">
    <text evidence="1">The sequence shown here is derived from an EMBL/GenBank/DDBJ whole genome shotgun (WGS) entry which is preliminary data.</text>
</comment>
<dbReference type="Proteomes" id="UP001150924">
    <property type="component" value="Unassembled WGS sequence"/>
</dbReference>
<dbReference type="RefSeq" id="WP_267772807.1">
    <property type="nucleotide sequence ID" value="NZ_JAPNKE010000002.1"/>
</dbReference>
<keyword evidence="2" id="KW-1185">Reference proteome</keyword>
<protein>
    <submittedName>
        <fullName evidence="1">Uncharacterized protein</fullName>
    </submittedName>
</protein>
<name>A0A9X3F231_9BACT</name>
<proteinExistence type="predicted"/>
<evidence type="ECO:0000313" key="2">
    <source>
        <dbReference type="Proteomes" id="UP001150924"/>
    </source>
</evidence>
<sequence length="81" mass="8617">MLGPRRPVFDACEFLNVCDPGLLCLLPAVAVECDQDAPGCCMPYCDLGEPNTCPGAGQECLPLLEEPTPKYGNLGACSVWQ</sequence>
<accession>A0A9X3F231</accession>
<dbReference type="EMBL" id="JAPNKE010000002">
    <property type="protein sequence ID" value="MCY1010023.1"/>
    <property type="molecule type" value="Genomic_DNA"/>
</dbReference>
<reference evidence="1" key="1">
    <citation type="submission" date="2022-11" db="EMBL/GenBank/DDBJ databases">
        <title>Minimal conservation of predation-associated metabolite biosynthetic gene clusters underscores biosynthetic potential of Myxococcota including descriptions for ten novel species: Archangium lansinium sp. nov., Myxococcus landrumus sp. nov., Nannocystis bai.</title>
        <authorList>
            <person name="Ahearne A."/>
            <person name="Stevens C."/>
            <person name="Phillips K."/>
        </authorList>
    </citation>
    <scope>NUCLEOTIDE SEQUENCE</scope>
    <source>
        <strain evidence="1">Na p29</strain>
    </source>
</reference>
<dbReference type="AlphaFoldDB" id="A0A9X3F231"/>
<organism evidence="1 2">
    <name type="scientific">Nannocystis pusilla</name>
    <dbReference type="NCBI Taxonomy" id="889268"/>
    <lineage>
        <taxon>Bacteria</taxon>
        <taxon>Pseudomonadati</taxon>
        <taxon>Myxococcota</taxon>
        <taxon>Polyangia</taxon>
        <taxon>Nannocystales</taxon>
        <taxon>Nannocystaceae</taxon>
        <taxon>Nannocystis</taxon>
    </lineage>
</organism>